<dbReference type="Proteomes" id="UP000505345">
    <property type="component" value="Segment"/>
</dbReference>
<dbReference type="GeneID" id="55412590"/>
<dbReference type="RefSeq" id="YP_009778124.1">
    <property type="nucleotide sequence ID" value="NC_047711.1"/>
</dbReference>
<dbReference type="EMBL" id="AP013540">
    <property type="protein sequence ID" value="BAQ94066.1"/>
    <property type="molecule type" value="Genomic_DNA"/>
</dbReference>
<evidence type="ECO:0000313" key="1">
    <source>
        <dbReference type="EMBL" id="BAQ94066.1"/>
    </source>
</evidence>
<accession>A0A6S4PI63</accession>
<organism evidence="1 2">
    <name type="scientific">uncultured phage_MedDCM-OCT-S28-C10</name>
    <dbReference type="NCBI Taxonomy" id="2741077"/>
    <lineage>
        <taxon>Viruses</taxon>
        <taxon>Duplodnaviria</taxon>
        <taxon>Heunggongvirae</taxon>
        <taxon>Uroviricota</taxon>
        <taxon>Caudoviricetes</taxon>
        <taxon>Autographivirales</taxon>
        <taxon>Votkovvirus</taxon>
        <taxon>Votkovvirus S28C10</taxon>
    </lineage>
</organism>
<proteinExistence type="predicted"/>
<keyword evidence="2" id="KW-1185">Reference proteome</keyword>
<reference evidence="1 2" key="1">
    <citation type="journal article" date="2013" name="PLoS Genet.">
        <title>Expanding the Marine Virosphere Using Metagenomics.</title>
        <authorList>
            <person name="Mizuno C.M."/>
            <person name="Rodriguez-Valera F."/>
            <person name="Kimes N.E."/>
            <person name="Ghai R."/>
        </authorList>
    </citation>
    <scope>NUCLEOTIDE SEQUENCE [LARGE SCALE GENOMIC DNA]</scope>
    <source>
        <strain evidence="1">UvMED-CGR-C62A-MedDCM-OCT-S28-C10</strain>
    </source>
</reference>
<dbReference type="KEGG" id="vg:55412590"/>
<sequence length="101" mass="11936">MKNLIEVLPIKNNEDLLCFANYCIELVGVGFHWDNSFEDYVDSDGNQCFNEHKCFLLNERLEEALKFDYKLFTSVIVLLGEKKNPSFNFKRYLKILEEDSE</sequence>
<name>A0A6S4PI63_9CAUD</name>
<protein>
    <submittedName>
        <fullName evidence="1">Uncharacterized protein</fullName>
    </submittedName>
</protein>
<evidence type="ECO:0000313" key="2">
    <source>
        <dbReference type="Proteomes" id="UP000505345"/>
    </source>
</evidence>